<dbReference type="EnsemblMetazoa" id="tetur07g03740.1">
    <property type="protein sequence ID" value="tetur07g03740.1"/>
    <property type="gene ID" value="tetur07g03740"/>
</dbReference>
<reference evidence="3" key="1">
    <citation type="submission" date="2011-08" db="EMBL/GenBank/DDBJ databases">
        <authorList>
            <person name="Rombauts S."/>
        </authorList>
    </citation>
    <scope>NUCLEOTIDE SEQUENCE</scope>
    <source>
        <strain evidence="3">London</strain>
    </source>
</reference>
<dbReference type="HOGENOM" id="CLU_3144605_0_0_1"/>
<name>T1K955_TETUR</name>
<keyword evidence="3" id="KW-1185">Reference proteome</keyword>
<accession>T1K955</accession>
<feature type="region of interest" description="Disordered" evidence="1">
    <location>
        <begin position="1"/>
        <end position="36"/>
    </location>
</feature>
<evidence type="ECO:0000256" key="1">
    <source>
        <dbReference type="SAM" id="MobiDB-lite"/>
    </source>
</evidence>
<reference evidence="2" key="2">
    <citation type="submission" date="2015-06" db="UniProtKB">
        <authorList>
            <consortium name="EnsemblMetazoa"/>
        </authorList>
    </citation>
    <scope>IDENTIFICATION</scope>
</reference>
<feature type="compositionally biased region" description="Basic and acidic residues" evidence="1">
    <location>
        <begin position="1"/>
        <end position="31"/>
    </location>
</feature>
<dbReference type="AlphaFoldDB" id="T1K955"/>
<dbReference type="Proteomes" id="UP000015104">
    <property type="component" value="Unassembled WGS sequence"/>
</dbReference>
<dbReference type="EMBL" id="CAEY01001889">
    <property type="status" value="NOT_ANNOTATED_CDS"/>
    <property type="molecule type" value="Genomic_DNA"/>
</dbReference>
<evidence type="ECO:0000313" key="3">
    <source>
        <dbReference type="Proteomes" id="UP000015104"/>
    </source>
</evidence>
<evidence type="ECO:0000313" key="2">
    <source>
        <dbReference type="EnsemblMetazoa" id="tetur07g03740.1"/>
    </source>
</evidence>
<sequence>MKKLKQEIDKMKKAVEEKQNRQKVSKEEKKKTSGLKARLAKKGLIHFSS</sequence>
<protein>
    <submittedName>
        <fullName evidence="2">Uncharacterized protein</fullName>
    </submittedName>
</protein>
<organism evidence="2 3">
    <name type="scientific">Tetranychus urticae</name>
    <name type="common">Two-spotted spider mite</name>
    <dbReference type="NCBI Taxonomy" id="32264"/>
    <lineage>
        <taxon>Eukaryota</taxon>
        <taxon>Metazoa</taxon>
        <taxon>Ecdysozoa</taxon>
        <taxon>Arthropoda</taxon>
        <taxon>Chelicerata</taxon>
        <taxon>Arachnida</taxon>
        <taxon>Acari</taxon>
        <taxon>Acariformes</taxon>
        <taxon>Trombidiformes</taxon>
        <taxon>Prostigmata</taxon>
        <taxon>Eleutherengona</taxon>
        <taxon>Raphignathae</taxon>
        <taxon>Tetranychoidea</taxon>
        <taxon>Tetranychidae</taxon>
        <taxon>Tetranychus</taxon>
    </lineage>
</organism>
<proteinExistence type="predicted"/>